<dbReference type="InterPro" id="IPR013149">
    <property type="entry name" value="ADH-like_C"/>
</dbReference>
<evidence type="ECO:0000259" key="8">
    <source>
        <dbReference type="Pfam" id="PF08240"/>
    </source>
</evidence>
<dbReference type="Proteomes" id="UP001142400">
    <property type="component" value="Unassembled WGS sequence"/>
</dbReference>
<evidence type="ECO:0000313" key="10">
    <source>
        <dbReference type="Proteomes" id="UP001142400"/>
    </source>
</evidence>
<gene>
    <name evidence="9" type="ORF">NQU54_24670</name>
</gene>
<dbReference type="Gene3D" id="3.90.180.10">
    <property type="entry name" value="Medium-chain alcohol dehydrogenases, catalytic domain"/>
    <property type="match status" value="1"/>
</dbReference>
<proteinExistence type="inferred from homology"/>
<dbReference type="GO" id="GO:0016491">
    <property type="term" value="F:oxidoreductase activity"/>
    <property type="evidence" value="ECO:0007669"/>
    <property type="project" value="UniProtKB-KW"/>
</dbReference>
<accession>A0A9X2LYI6</accession>
<feature type="domain" description="Alcohol dehydrogenase-like N-terminal" evidence="8">
    <location>
        <begin position="2"/>
        <end position="86"/>
    </location>
</feature>
<evidence type="ECO:0000256" key="6">
    <source>
        <dbReference type="SAM" id="MobiDB-lite"/>
    </source>
</evidence>
<dbReference type="InterPro" id="IPR013154">
    <property type="entry name" value="ADH-like_N"/>
</dbReference>
<dbReference type="PANTHER" id="PTHR43350:SF2">
    <property type="entry name" value="GROES-LIKE ZINC-BINDING ALCOHOL DEHYDROGENASE FAMILY PROTEIN"/>
    <property type="match status" value="1"/>
</dbReference>
<reference evidence="9" key="1">
    <citation type="submission" date="2022-06" db="EMBL/GenBank/DDBJ databases">
        <title>WGS of actinobacteria.</title>
        <authorList>
            <person name="Thawai C."/>
        </authorList>
    </citation>
    <scope>NUCLEOTIDE SEQUENCE</scope>
    <source>
        <strain evidence="9">DSM 42010</strain>
    </source>
</reference>
<dbReference type="Pfam" id="PF00107">
    <property type="entry name" value="ADH_zinc_N"/>
    <property type="match status" value="1"/>
</dbReference>
<keyword evidence="10" id="KW-1185">Reference proteome</keyword>
<evidence type="ECO:0000259" key="7">
    <source>
        <dbReference type="Pfam" id="PF00107"/>
    </source>
</evidence>
<dbReference type="GO" id="GO:0046872">
    <property type="term" value="F:metal ion binding"/>
    <property type="evidence" value="ECO:0007669"/>
    <property type="project" value="UniProtKB-KW"/>
</dbReference>
<comment type="similarity">
    <text evidence="2">Belongs to the zinc-containing alcohol dehydrogenase family.</text>
</comment>
<dbReference type="AlphaFoldDB" id="A0A9X2LYI6"/>
<dbReference type="Gene3D" id="3.40.50.720">
    <property type="entry name" value="NAD(P)-binding Rossmann-like Domain"/>
    <property type="match status" value="1"/>
</dbReference>
<comment type="caution">
    <text evidence="9">The sequence shown here is derived from an EMBL/GenBank/DDBJ whole genome shotgun (WGS) entry which is preliminary data.</text>
</comment>
<keyword evidence="3" id="KW-0479">Metal-binding</keyword>
<name>A0A9X2LYI6_STRMQ</name>
<evidence type="ECO:0000256" key="5">
    <source>
        <dbReference type="ARBA" id="ARBA00023002"/>
    </source>
</evidence>
<dbReference type="EMBL" id="JANIIC010000030">
    <property type="protein sequence ID" value="MCQ8832173.1"/>
    <property type="molecule type" value="Genomic_DNA"/>
</dbReference>
<dbReference type="SUPFAM" id="SSF50129">
    <property type="entry name" value="GroES-like"/>
    <property type="match status" value="1"/>
</dbReference>
<feature type="region of interest" description="Disordered" evidence="6">
    <location>
        <begin position="307"/>
        <end position="327"/>
    </location>
</feature>
<keyword evidence="5" id="KW-0560">Oxidoreductase</keyword>
<protein>
    <submittedName>
        <fullName evidence="9">Zinc-binding dehydrogenase</fullName>
    </submittedName>
</protein>
<evidence type="ECO:0000256" key="1">
    <source>
        <dbReference type="ARBA" id="ARBA00001947"/>
    </source>
</evidence>
<dbReference type="Pfam" id="PF08240">
    <property type="entry name" value="ADH_N"/>
    <property type="match status" value="1"/>
</dbReference>
<evidence type="ECO:0000256" key="2">
    <source>
        <dbReference type="ARBA" id="ARBA00008072"/>
    </source>
</evidence>
<feature type="domain" description="Alcohol dehydrogenase-like C-terminal" evidence="7">
    <location>
        <begin position="130"/>
        <end position="250"/>
    </location>
</feature>
<keyword evidence="4" id="KW-0862">Zinc</keyword>
<dbReference type="InterPro" id="IPR036291">
    <property type="entry name" value="NAD(P)-bd_dom_sf"/>
</dbReference>
<sequence>MGDSVTDVAAGDRVVLSFNSCGRCTSCRTGRPTACGTYFPLNFQAARPDGTTPIRTPEGAPLGGLFFGQSSLARYAVVSAQSVVRVDGADDDEFALLVPVGCGIQTGAGAILNLLRPEHGDSVAVFGAGAVGLSAVMAARLTAARTIVSVDVVPWRLALATELGATHTVNSGTEDLGRCLADSAGPTGVTHVLETTGVSSLTELASTAIAANGTVAVIGAPTAGSRASFDISALIDGRTVCGVTEGGSDRITFIPALIDLAAPRTLAVREVRPLLRRGRAPPAVRDATCGGLRTRLTCEHRSNAGRGARVTACGTPRSAAGRSPGSALLRRGPYAQFPPVSVAPL</sequence>
<evidence type="ECO:0000256" key="4">
    <source>
        <dbReference type="ARBA" id="ARBA00022833"/>
    </source>
</evidence>
<evidence type="ECO:0000256" key="3">
    <source>
        <dbReference type="ARBA" id="ARBA00022723"/>
    </source>
</evidence>
<dbReference type="PANTHER" id="PTHR43350">
    <property type="entry name" value="NAD-DEPENDENT ALCOHOL DEHYDROGENASE"/>
    <property type="match status" value="1"/>
</dbReference>
<evidence type="ECO:0000313" key="9">
    <source>
        <dbReference type="EMBL" id="MCQ8832173.1"/>
    </source>
</evidence>
<dbReference type="RefSeq" id="WP_257633026.1">
    <property type="nucleotide sequence ID" value="NZ_JANIIC010000030.1"/>
</dbReference>
<comment type="cofactor">
    <cofactor evidence="1">
        <name>Zn(2+)</name>
        <dbReference type="ChEBI" id="CHEBI:29105"/>
    </cofactor>
</comment>
<dbReference type="InterPro" id="IPR011032">
    <property type="entry name" value="GroES-like_sf"/>
</dbReference>
<organism evidence="9 10">
    <name type="scientific">Streptomyces malaysiensis subsp. samsunensis</name>
    <dbReference type="NCBI Taxonomy" id="459658"/>
    <lineage>
        <taxon>Bacteria</taxon>
        <taxon>Bacillati</taxon>
        <taxon>Actinomycetota</taxon>
        <taxon>Actinomycetes</taxon>
        <taxon>Kitasatosporales</taxon>
        <taxon>Streptomycetaceae</taxon>
        <taxon>Streptomyces</taxon>
        <taxon>Streptomyces violaceusniger group</taxon>
    </lineage>
</organism>
<dbReference type="SUPFAM" id="SSF51735">
    <property type="entry name" value="NAD(P)-binding Rossmann-fold domains"/>
    <property type="match status" value="1"/>
</dbReference>